<evidence type="ECO:0000313" key="2">
    <source>
        <dbReference type="EMBL" id="SFI09569.1"/>
    </source>
</evidence>
<dbReference type="Proteomes" id="UP000198931">
    <property type="component" value="Unassembled WGS sequence"/>
</dbReference>
<protein>
    <submittedName>
        <fullName evidence="2">Glycosyltransferase sugar-binding region containing DXD motif-containing protein</fullName>
    </submittedName>
</protein>
<keyword evidence="3" id="KW-1185">Reference proteome</keyword>
<dbReference type="RefSeq" id="WP_090079350.1">
    <property type="nucleotide sequence ID" value="NZ_FOQT01000002.1"/>
</dbReference>
<dbReference type="PANTHER" id="PTHR32385">
    <property type="entry name" value="MANNOSYL PHOSPHORYLINOSITOL CERAMIDE SYNTHASE"/>
    <property type="match status" value="1"/>
</dbReference>
<gene>
    <name evidence="2" type="ORF">SAMN05443292_1326</name>
</gene>
<dbReference type="GO" id="GO:0016020">
    <property type="term" value="C:membrane"/>
    <property type="evidence" value="ECO:0007669"/>
    <property type="project" value="GOC"/>
</dbReference>
<name>A0A1I3FEB9_9FLAO</name>
<evidence type="ECO:0000256" key="1">
    <source>
        <dbReference type="ARBA" id="ARBA00022679"/>
    </source>
</evidence>
<dbReference type="EMBL" id="FOQT01000002">
    <property type="protein sequence ID" value="SFI09569.1"/>
    <property type="molecule type" value="Genomic_DNA"/>
</dbReference>
<dbReference type="Pfam" id="PF04488">
    <property type="entry name" value="Gly_transf_sug"/>
    <property type="match status" value="1"/>
</dbReference>
<reference evidence="2 3" key="1">
    <citation type="submission" date="2016-10" db="EMBL/GenBank/DDBJ databases">
        <authorList>
            <person name="de Groot N.N."/>
        </authorList>
    </citation>
    <scope>NUCLEOTIDE SEQUENCE [LARGE SCALE GENOMIC DNA]</scope>
    <source>
        <strain evidence="2 3">DSM 26000</strain>
    </source>
</reference>
<dbReference type="STRING" id="1125876.SAMN05443292_1326"/>
<dbReference type="InterPro" id="IPR029044">
    <property type="entry name" value="Nucleotide-diphossugar_trans"/>
</dbReference>
<dbReference type="Gene3D" id="3.90.550.20">
    <property type="match status" value="1"/>
</dbReference>
<dbReference type="PANTHER" id="PTHR32385:SF15">
    <property type="entry name" value="INOSITOL PHOSPHOCERAMIDE MANNOSYLTRANSFERASE 1"/>
    <property type="match status" value="1"/>
</dbReference>
<dbReference type="GO" id="GO:0000030">
    <property type="term" value="F:mannosyltransferase activity"/>
    <property type="evidence" value="ECO:0007669"/>
    <property type="project" value="TreeGrafter"/>
</dbReference>
<dbReference type="SUPFAM" id="SSF53448">
    <property type="entry name" value="Nucleotide-diphospho-sugar transferases"/>
    <property type="match status" value="1"/>
</dbReference>
<dbReference type="AlphaFoldDB" id="A0A1I3FEB9"/>
<dbReference type="InterPro" id="IPR051706">
    <property type="entry name" value="Glycosyltransferase_domain"/>
</dbReference>
<dbReference type="InterPro" id="IPR007577">
    <property type="entry name" value="GlycoTrfase_DXD_sugar-bd_CS"/>
</dbReference>
<organism evidence="2 3">
    <name type="scientific">Halpernia frigidisoli</name>
    <dbReference type="NCBI Taxonomy" id="1125876"/>
    <lineage>
        <taxon>Bacteria</taxon>
        <taxon>Pseudomonadati</taxon>
        <taxon>Bacteroidota</taxon>
        <taxon>Flavobacteriia</taxon>
        <taxon>Flavobacteriales</taxon>
        <taxon>Weeksellaceae</taxon>
        <taxon>Chryseobacterium group</taxon>
        <taxon>Halpernia</taxon>
    </lineage>
</organism>
<sequence length="255" mass="29932">MIPKIIHYCWLSDEPIPKKNANCIKTWKTILPDYEFVLWDLKKDNVGEILWVKEAFETKKYAFAADFIRIYALYQYGGIYLDTDVEVIKNFDPLLTLPYFVGTEGDGWIEAAVLGAEKNADWLLNILEYFDKPFIKKDGSLDMTTLPQVMNKIISRDKTIKVVDESVLLQNIRQNYNTHFYLFKKEYFSAKDMGTGIITKTSNTYCIHHFAMSWIPKKDKNLSNFKRRLIGFFGTKNILLIIKLLHLKQLKDRYL</sequence>
<evidence type="ECO:0000313" key="3">
    <source>
        <dbReference type="Proteomes" id="UP000198931"/>
    </source>
</evidence>
<dbReference type="GO" id="GO:0051999">
    <property type="term" value="P:mannosyl-inositol phosphorylceramide biosynthetic process"/>
    <property type="evidence" value="ECO:0007669"/>
    <property type="project" value="TreeGrafter"/>
</dbReference>
<keyword evidence="1 2" id="KW-0808">Transferase</keyword>
<accession>A0A1I3FEB9</accession>
<dbReference type="OrthoDB" id="9802987at2"/>
<proteinExistence type="predicted"/>